<comment type="caution">
    <text evidence="5">The sequence shown here is derived from an EMBL/GenBank/DDBJ whole genome shotgun (WGS) entry which is preliminary data.</text>
</comment>
<reference evidence="5" key="1">
    <citation type="submission" date="2023-03" db="EMBL/GenBank/DDBJ databases">
        <title>Massive genome expansion in bonnet fungi (Mycena s.s.) driven by repeated elements and novel gene families across ecological guilds.</title>
        <authorList>
            <consortium name="Lawrence Berkeley National Laboratory"/>
            <person name="Harder C.B."/>
            <person name="Miyauchi S."/>
            <person name="Viragh M."/>
            <person name="Kuo A."/>
            <person name="Thoen E."/>
            <person name="Andreopoulos B."/>
            <person name="Lu D."/>
            <person name="Skrede I."/>
            <person name="Drula E."/>
            <person name="Henrissat B."/>
            <person name="Morin E."/>
            <person name="Kohler A."/>
            <person name="Barry K."/>
            <person name="LaButti K."/>
            <person name="Morin E."/>
            <person name="Salamov A."/>
            <person name="Lipzen A."/>
            <person name="Mereny Z."/>
            <person name="Hegedus B."/>
            <person name="Baldrian P."/>
            <person name="Stursova M."/>
            <person name="Weitz H."/>
            <person name="Taylor A."/>
            <person name="Grigoriev I.V."/>
            <person name="Nagy L.G."/>
            <person name="Martin F."/>
            <person name="Kauserud H."/>
        </authorList>
    </citation>
    <scope>NUCLEOTIDE SEQUENCE</scope>
    <source>
        <strain evidence="5">9284</strain>
    </source>
</reference>
<dbReference type="SMART" id="SM00066">
    <property type="entry name" value="GAL4"/>
    <property type="match status" value="1"/>
</dbReference>
<dbReference type="PROSITE" id="PS00463">
    <property type="entry name" value="ZN2_CY6_FUNGAL_1"/>
    <property type="match status" value="1"/>
</dbReference>
<evidence type="ECO:0000313" key="5">
    <source>
        <dbReference type="EMBL" id="KAJ7625559.1"/>
    </source>
</evidence>
<feature type="region of interest" description="Disordered" evidence="3">
    <location>
        <begin position="1"/>
        <end position="27"/>
    </location>
</feature>
<dbReference type="Gene3D" id="4.10.240.10">
    <property type="entry name" value="Zn(2)-C6 fungal-type DNA-binding domain"/>
    <property type="match status" value="1"/>
</dbReference>
<accession>A0AAD7FL82</accession>
<keyword evidence="6" id="KW-1185">Reference proteome</keyword>
<dbReference type="InterPro" id="IPR050613">
    <property type="entry name" value="Sec_Metabolite_Reg"/>
</dbReference>
<sequence length="256" mass="27988">MSSSRKSAQKIAATADGDHRKRRRNRTTQSCLNCHTTKRMCDRKRPCSRCTQLGIGANCVYEVDDPNRQSKEDEGARLMKRVAELEEVIRELKNKPPPRPASSQAASSPSPSDSPPIFTPRHTTAAWPSLPSPNYGSQPAAYINQDDSVASLVAAYAGLTDHMFVRRGGNCGCVNDNACYNAVLELSLRLRRAADVLSRSPSHSSNLDCKLNSQISDLDILAKFVALALSFYISKLKPTTETHCSTSPASLQLVLP</sequence>
<proteinExistence type="predicted"/>
<evidence type="ECO:0000256" key="1">
    <source>
        <dbReference type="ARBA" id="ARBA00004123"/>
    </source>
</evidence>
<dbReference type="PANTHER" id="PTHR31001">
    <property type="entry name" value="UNCHARACTERIZED TRANSCRIPTIONAL REGULATORY PROTEIN"/>
    <property type="match status" value="1"/>
</dbReference>
<dbReference type="GO" id="GO:0000981">
    <property type="term" value="F:DNA-binding transcription factor activity, RNA polymerase II-specific"/>
    <property type="evidence" value="ECO:0007669"/>
    <property type="project" value="InterPro"/>
</dbReference>
<dbReference type="SUPFAM" id="SSF57701">
    <property type="entry name" value="Zn2/Cys6 DNA-binding domain"/>
    <property type="match status" value="1"/>
</dbReference>
<feature type="compositionally biased region" description="Low complexity" evidence="3">
    <location>
        <begin position="101"/>
        <end position="111"/>
    </location>
</feature>
<dbReference type="PANTHER" id="PTHR31001:SF81">
    <property type="entry name" value="ZN(II)2CYS6 TRANSCRIPTION FACTOR"/>
    <property type="match status" value="1"/>
</dbReference>
<evidence type="ECO:0000259" key="4">
    <source>
        <dbReference type="PROSITE" id="PS50048"/>
    </source>
</evidence>
<evidence type="ECO:0000256" key="3">
    <source>
        <dbReference type="SAM" id="MobiDB-lite"/>
    </source>
</evidence>
<dbReference type="GO" id="GO:0008270">
    <property type="term" value="F:zinc ion binding"/>
    <property type="evidence" value="ECO:0007669"/>
    <property type="project" value="InterPro"/>
</dbReference>
<organism evidence="5 6">
    <name type="scientific">Roridomyces roridus</name>
    <dbReference type="NCBI Taxonomy" id="1738132"/>
    <lineage>
        <taxon>Eukaryota</taxon>
        <taxon>Fungi</taxon>
        <taxon>Dikarya</taxon>
        <taxon>Basidiomycota</taxon>
        <taxon>Agaricomycotina</taxon>
        <taxon>Agaricomycetes</taxon>
        <taxon>Agaricomycetidae</taxon>
        <taxon>Agaricales</taxon>
        <taxon>Marasmiineae</taxon>
        <taxon>Mycenaceae</taxon>
        <taxon>Roridomyces</taxon>
    </lineage>
</organism>
<feature type="domain" description="Zn(2)-C6 fungal-type" evidence="4">
    <location>
        <begin position="30"/>
        <end position="61"/>
    </location>
</feature>
<dbReference type="Proteomes" id="UP001221142">
    <property type="component" value="Unassembled WGS sequence"/>
</dbReference>
<feature type="region of interest" description="Disordered" evidence="3">
    <location>
        <begin position="91"/>
        <end position="131"/>
    </location>
</feature>
<name>A0AAD7FL82_9AGAR</name>
<dbReference type="AlphaFoldDB" id="A0AAD7FL82"/>
<dbReference type="EMBL" id="JARKIF010000012">
    <property type="protein sequence ID" value="KAJ7625559.1"/>
    <property type="molecule type" value="Genomic_DNA"/>
</dbReference>
<dbReference type="PROSITE" id="PS50048">
    <property type="entry name" value="ZN2_CY6_FUNGAL_2"/>
    <property type="match status" value="1"/>
</dbReference>
<dbReference type="GO" id="GO:0005634">
    <property type="term" value="C:nucleus"/>
    <property type="evidence" value="ECO:0007669"/>
    <property type="project" value="UniProtKB-SubCell"/>
</dbReference>
<protein>
    <recommendedName>
        <fullName evidence="4">Zn(2)-C6 fungal-type domain-containing protein</fullName>
    </recommendedName>
</protein>
<dbReference type="CDD" id="cd00067">
    <property type="entry name" value="GAL4"/>
    <property type="match status" value="1"/>
</dbReference>
<comment type="subcellular location">
    <subcellularLocation>
        <location evidence="1">Nucleus</location>
    </subcellularLocation>
</comment>
<evidence type="ECO:0000256" key="2">
    <source>
        <dbReference type="ARBA" id="ARBA00023242"/>
    </source>
</evidence>
<dbReference type="InterPro" id="IPR036864">
    <property type="entry name" value="Zn2-C6_fun-type_DNA-bd_sf"/>
</dbReference>
<dbReference type="Pfam" id="PF00172">
    <property type="entry name" value="Zn_clus"/>
    <property type="match status" value="1"/>
</dbReference>
<evidence type="ECO:0000313" key="6">
    <source>
        <dbReference type="Proteomes" id="UP001221142"/>
    </source>
</evidence>
<keyword evidence="2" id="KW-0539">Nucleus</keyword>
<gene>
    <name evidence="5" type="ORF">FB45DRAFT_68917</name>
</gene>
<dbReference type="InterPro" id="IPR001138">
    <property type="entry name" value="Zn2Cys6_DnaBD"/>
</dbReference>